<dbReference type="Gene3D" id="3.30.460.10">
    <property type="entry name" value="Beta Polymerase, domain 2"/>
    <property type="match status" value="1"/>
</dbReference>
<dbReference type="Proteomes" id="UP000649289">
    <property type="component" value="Unassembled WGS sequence"/>
</dbReference>
<comment type="caution">
    <text evidence="1">The sequence shown here is derived from an EMBL/GenBank/DDBJ whole genome shotgun (WGS) entry which is preliminary data.</text>
</comment>
<accession>A0ABR8MHY0</accession>
<sequence>MSSVSTELILPPSLSTSRRDALIEVASRNEGAHGSDLLGLVLSGSVGRGLDTHRSDLDVYVVLTDEGAHGRSTMKSTTIDEIPVALSELEDVPSFGSDGWWYRWSFAWAPVLLDRTGGRLAPLLERQATVSETEAEEILVVHDRLDGWINYAYRALKNDRDGRALERRLDAAESVPWLLDTVFTLAGRVRPYHKYLPWELREHPLPGWEADALLSLLEATLDGDPAAIRATFARVEDACATFDSARGEPLLAPIVEGWGDELSLLRGGATRPRC</sequence>
<evidence type="ECO:0000313" key="1">
    <source>
        <dbReference type="EMBL" id="MBD3914866.1"/>
    </source>
</evidence>
<protein>
    <recommendedName>
        <fullName evidence="3">Nucleotidyltransferase domain-containing protein</fullName>
    </recommendedName>
</protein>
<dbReference type="SUPFAM" id="SSF81301">
    <property type="entry name" value="Nucleotidyltransferase"/>
    <property type="match status" value="1"/>
</dbReference>
<evidence type="ECO:0000313" key="2">
    <source>
        <dbReference type="Proteomes" id="UP000649289"/>
    </source>
</evidence>
<name>A0ABR8MHY0_9ACTN</name>
<evidence type="ECO:0008006" key="3">
    <source>
        <dbReference type="Google" id="ProtNLM"/>
    </source>
</evidence>
<reference evidence="1 2" key="1">
    <citation type="submission" date="2020-09" db="EMBL/GenBank/DDBJ databases">
        <title>novel species in genus Nocardioides.</title>
        <authorList>
            <person name="Zhang G."/>
        </authorList>
    </citation>
    <scope>NUCLEOTIDE SEQUENCE [LARGE SCALE GENOMIC DNA]</scope>
    <source>
        <strain evidence="1 2">19197</strain>
    </source>
</reference>
<dbReference type="RefSeq" id="WP_191199159.1">
    <property type="nucleotide sequence ID" value="NZ_BAAAPA010000004.1"/>
</dbReference>
<gene>
    <name evidence="1" type="ORF">IEZ25_09590</name>
</gene>
<dbReference type="InterPro" id="IPR043519">
    <property type="entry name" value="NT_sf"/>
</dbReference>
<proteinExistence type="predicted"/>
<organism evidence="1 2">
    <name type="scientific">Nocardioides hwasunensis</name>
    <dbReference type="NCBI Taxonomy" id="397258"/>
    <lineage>
        <taxon>Bacteria</taxon>
        <taxon>Bacillati</taxon>
        <taxon>Actinomycetota</taxon>
        <taxon>Actinomycetes</taxon>
        <taxon>Propionibacteriales</taxon>
        <taxon>Nocardioidaceae</taxon>
        <taxon>Nocardioides</taxon>
    </lineage>
</organism>
<dbReference type="EMBL" id="JACXYY010000003">
    <property type="protein sequence ID" value="MBD3914866.1"/>
    <property type="molecule type" value="Genomic_DNA"/>
</dbReference>
<keyword evidence="2" id="KW-1185">Reference proteome</keyword>